<keyword evidence="4" id="KW-1185">Reference proteome</keyword>
<keyword evidence="1" id="KW-0175">Coiled coil</keyword>
<evidence type="ECO:0000256" key="1">
    <source>
        <dbReference type="SAM" id="Coils"/>
    </source>
</evidence>
<name>A0ABR2L654_9EUKA</name>
<feature type="compositionally biased region" description="Polar residues" evidence="2">
    <location>
        <begin position="314"/>
        <end position="344"/>
    </location>
</feature>
<evidence type="ECO:0000313" key="3">
    <source>
        <dbReference type="EMBL" id="KAK8898823.1"/>
    </source>
</evidence>
<feature type="compositionally biased region" description="Polar residues" evidence="2">
    <location>
        <begin position="527"/>
        <end position="540"/>
    </location>
</feature>
<evidence type="ECO:0008006" key="5">
    <source>
        <dbReference type="Google" id="ProtNLM"/>
    </source>
</evidence>
<protein>
    <recommendedName>
        <fullName evidence="5">Rho-GAP domain-containing protein</fullName>
    </recommendedName>
</protein>
<sequence length="643" mass="72625">MNQTQVQVFRLLLRNLQTYLVDLSYGFSLKNPPNAKETIVTPLIISIDNSIRSILSTFDEKIKCEVVRDYFSSSYLKVIEFRDKYEPILINDIQNLKTDFISFLKQESLNSAAGASSDISSDHANFEILKEQIASKLKILDEPFGDISSPPFAIVEYFLSFKSVIHFQEENLIPIINRGNLYIYFFKFLRQLRLIENYKDRFDDGDIPSDCSQHLVEANYVPDQVQSTKVIMPLVKTQKIDPSMPSWSILPKDSNSNSFGGPNNYSVSLKNKFSGLKINGLLESPDPIYLQPHRICDTKVFDPNSKYNKENGMSKISSETSLQSAQQSTKEIKSNENSNQPSTSKTVNDINNNTSNTLNKNNTNSNNINDNSSPENARVQKSNVKGSKIGTASSKSLSNLKLGSKSSLAMLQRLPKNNQQKSSIIDKNNSNNSEIDNVNNNNASNNNNNPNTNSTYSNENANTNNINSSIDAKVQYSPVPNLDPKNNILNAIKGISSLDDNNDDINNNNFLEDYRKGVIAINNSIYNDNKNDASQNSPRSNSDDDESALNRYAQMVQKLETSKQQLQEWSQIIIARLQQKALLLQKENQLLRENLDIVSKQKFEIVEMYETQINELSEQSEFLKNENLKLKKKVSSNKSDEST</sequence>
<reference evidence="3 4" key="1">
    <citation type="submission" date="2024-04" db="EMBL/GenBank/DDBJ databases">
        <title>Tritrichomonas musculus Genome.</title>
        <authorList>
            <person name="Alves-Ferreira E."/>
            <person name="Grigg M."/>
            <person name="Lorenzi H."/>
            <person name="Galac M."/>
        </authorList>
    </citation>
    <scope>NUCLEOTIDE SEQUENCE [LARGE SCALE GENOMIC DNA]</scope>
    <source>
        <strain evidence="3 4">EAF2021</strain>
    </source>
</reference>
<feature type="region of interest" description="Disordered" evidence="2">
    <location>
        <begin position="527"/>
        <end position="547"/>
    </location>
</feature>
<proteinExistence type="predicted"/>
<feature type="region of interest" description="Disordered" evidence="2">
    <location>
        <begin position="306"/>
        <end position="392"/>
    </location>
</feature>
<evidence type="ECO:0000256" key="2">
    <source>
        <dbReference type="SAM" id="MobiDB-lite"/>
    </source>
</evidence>
<feature type="compositionally biased region" description="Low complexity" evidence="2">
    <location>
        <begin position="345"/>
        <end position="373"/>
    </location>
</feature>
<dbReference type="EMBL" id="JAPFFF010000001">
    <property type="protein sequence ID" value="KAK8898823.1"/>
    <property type="molecule type" value="Genomic_DNA"/>
</dbReference>
<accession>A0ABR2L654</accession>
<comment type="caution">
    <text evidence="3">The sequence shown here is derived from an EMBL/GenBank/DDBJ whole genome shotgun (WGS) entry which is preliminary data.</text>
</comment>
<feature type="compositionally biased region" description="Low complexity" evidence="2">
    <location>
        <begin position="428"/>
        <end position="465"/>
    </location>
</feature>
<dbReference type="Proteomes" id="UP001470230">
    <property type="component" value="Unassembled WGS sequence"/>
</dbReference>
<evidence type="ECO:0000313" key="4">
    <source>
        <dbReference type="Proteomes" id="UP001470230"/>
    </source>
</evidence>
<gene>
    <name evidence="3" type="ORF">M9Y10_001115</name>
</gene>
<feature type="region of interest" description="Disordered" evidence="2">
    <location>
        <begin position="414"/>
        <end position="465"/>
    </location>
</feature>
<organism evidence="3 4">
    <name type="scientific">Tritrichomonas musculus</name>
    <dbReference type="NCBI Taxonomy" id="1915356"/>
    <lineage>
        <taxon>Eukaryota</taxon>
        <taxon>Metamonada</taxon>
        <taxon>Parabasalia</taxon>
        <taxon>Tritrichomonadida</taxon>
        <taxon>Tritrichomonadidae</taxon>
        <taxon>Tritrichomonas</taxon>
    </lineage>
</organism>
<feature type="coiled-coil region" evidence="1">
    <location>
        <begin position="574"/>
        <end position="633"/>
    </location>
</feature>
<feature type="compositionally biased region" description="Polar residues" evidence="2">
    <location>
        <begin position="415"/>
        <end position="427"/>
    </location>
</feature>